<evidence type="ECO:0000259" key="3">
    <source>
        <dbReference type="Pfam" id="PF01522"/>
    </source>
</evidence>
<evidence type="ECO:0000313" key="5">
    <source>
        <dbReference type="Proteomes" id="UP000198304"/>
    </source>
</evidence>
<accession>A0A239BCZ3</accession>
<dbReference type="PROSITE" id="PS51257">
    <property type="entry name" value="PROKAR_LIPOPROTEIN"/>
    <property type="match status" value="1"/>
</dbReference>
<comment type="subcellular location">
    <subcellularLocation>
        <location evidence="1">Secreted</location>
    </subcellularLocation>
</comment>
<dbReference type="GO" id="GO:0005576">
    <property type="term" value="C:extracellular region"/>
    <property type="evidence" value="ECO:0007669"/>
    <property type="project" value="UniProtKB-SubCell"/>
</dbReference>
<name>A0A239BCZ3_9FIRM</name>
<dbReference type="CDD" id="cd10972">
    <property type="entry name" value="CE4_DAC_u3_5s"/>
    <property type="match status" value="1"/>
</dbReference>
<dbReference type="Gene3D" id="3.20.20.370">
    <property type="entry name" value="Glycoside hydrolase/deacetylase"/>
    <property type="match status" value="1"/>
</dbReference>
<dbReference type="PANTHER" id="PTHR34216">
    <property type="match status" value="1"/>
</dbReference>
<dbReference type="SUPFAM" id="SSF88713">
    <property type="entry name" value="Glycoside hydrolase/deacetylase"/>
    <property type="match status" value="1"/>
</dbReference>
<dbReference type="InterPro" id="IPR011330">
    <property type="entry name" value="Glyco_hydro/deAcase_b/a-brl"/>
</dbReference>
<dbReference type="AlphaFoldDB" id="A0A239BCZ3"/>
<dbReference type="Pfam" id="PF01522">
    <property type="entry name" value="Polysacc_deac_1"/>
    <property type="match status" value="1"/>
</dbReference>
<organism evidence="4 5">
    <name type="scientific">Anaerovirgula multivorans</name>
    <dbReference type="NCBI Taxonomy" id="312168"/>
    <lineage>
        <taxon>Bacteria</taxon>
        <taxon>Bacillati</taxon>
        <taxon>Bacillota</taxon>
        <taxon>Clostridia</taxon>
        <taxon>Peptostreptococcales</taxon>
        <taxon>Natronincolaceae</taxon>
        <taxon>Anaerovirgula</taxon>
    </lineage>
</organism>
<gene>
    <name evidence="4" type="ORF">SAMN05446037_1003186</name>
</gene>
<evidence type="ECO:0000256" key="1">
    <source>
        <dbReference type="ARBA" id="ARBA00004613"/>
    </source>
</evidence>
<sequence>MKKILLIILAILIFAMMFTACSNKNSLSTVGEIEGDPQEVPLEVDEEGELEIEDIPKEIDLQALRPNEAGEIMVLMYHHIREPEAEWSRTPDNFRRDLQELYENGYRPISLVDYATGSINTEVGYTPVVLTLDDGNQNNFNMIQNNQGDWDIDPDSAVGILVDFHEKHPDFPLEATFFINGGTPFGQAEWVEYKLNYIVEKGMDIGNHTYTHINFTNTTAEKIQEELGRLNNFVKQYLPEYEVNTLALPFGSKPKDTSLAPFLVEGEYEGEKYQHIAILEVGWDPYKSPFDKAFDPSRIRRVRASETKVDGVGIYDWMKALDQGGRLRYISDGDANTVTVPEKYRDKLLEEIEDKNIRNYTLD</sequence>
<dbReference type="EMBL" id="FZOJ01000003">
    <property type="protein sequence ID" value="SNS05827.1"/>
    <property type="molecule type" value="Genomic_DNA"/>
</dbReference>
<reference evidence="5" key="1">
    <citation type="submission" date="2017-06" db="EMBL/GenBank/DDBJ databases">
        <authorList>
            <person name="Varghese N."/>
            <person name="Submissions S."/>
        </authorList>
    </citation>
    <scope>NUCLEOTIDE SEQUENCE [LARGE SCALE GENOMIC DNA]</scope>
    <source>
        <strain evidence="5">SCA</strain>
    </source>
</reference>
<proteinExistence type="predicted"/>
<dbReference type="PANTHER" id="PTHR34216:SF3">
    <property type="entry name" value="POLY-BETA-1,6-N-ACETYL-D-GLUCOSAMINE N-DEACETYLASE"/>
    <property type="match status" value="1"/>
</dbReference>
<dbReference type="GO" id="GO:0016810">
    <property type="term" value="F:hydrolase activity, acting on carbon-nitrogen (but not peptide) bonds"/>
    <property type="evidence" value="ECO:0007669"/>
    <property type="project" value="InterPro"/>
</dbReference>
<keyword evidence="5" id="KW-1185">Reference proteome</keyword>
<protein>
    <submittedName>
        <fullName evidence="4">Polysaccharide deacetylase</fullName>
    </submittedName>
</protein>
<dbReference type="Proteomes" id="UP000198304">
    <property type="component" value="Unassembled WGS sequence"/>
</dbReference>
<dbReference type="GO" id="GO:0005975">
    <property type="term" value="P:carbohydrate metabolic process"/>
    <property type="evidence" value="ECO:0007669"/>
    <property type="project" value="InterPro"/>
</dbReference>
<dbReference type="RefSeq" id="WP_176431196.1">
    <property type="nucleotide sequence ID" value="NZ_FZOJ01000003.1"/>
</dbReference>
<keyword evidence="2" id="KW-0732">Signal</keyword>
<feature type="domain" description="NodB homology" evidence="3">
    <location>
        <begin position="173"/>
        <end position="257"/>
    </location>
</feature>
<dbReference type="InterPro" id="IPR002509">
    <property type="entry name" value="NODB_dom"/>
</dbReference>
<evidence type="ECO:0000313" key="4">
    <source>
        <dbReference type="EMBL" id="SNS05827.1"/>
    </source>
</evidence>
<evidence type="ECO:0000256" key="2">
    <source>
        <dbReference type="ARBA" id="ARBA00022729"/>
    </source>
</evidence>
<dbReference type="InterPro" id="IPR051398">
    <property type="entry name" value="Polysacch_Deacetylase"/>
</dbReference>